<evidence type="ECO:0000256" key="4">
    <source>
        <dbReference type="SAM" id="SignalP"/>
    </source>
</evidence>
<evidence type="ECO:0000256" key="3">
    <source>
        <dbReference type="ARBA" id="ARBA00022970"/>
    </source>
</evidence>
<dbReference type="InterPro" id="IPR028082">
    <property type="entry name" value="Peripla_BP_I"/>
</dbReference>
<dbReference type="AlphaFoldDB" id="A0A858R3L4"/>
<organism evidence="6 7">
    <name type="scientific">Aerophototrophica crusticola</name>
    <dbReference type="NCBI Taxonomy" id="1709002"/>
    <lineage>
        <taxon>Bacteria</taxon>
        <taxon>Pseudomonadati</taxon>
        <taxon>Pseudomonadota</taxon>
        <taxon>Alphaproteobacteria</taxon>
        <taxon>Rhodospirillales</taxon>
        <taxon>Rhodospirillaceae</taxon>
        <taxon>Aerophototrophica</taxon>
    </lineage>
</organism>
<dbReference type="InterPro" id="IPR022478">
    <property type="entry name" value="ABC_transptr_sub-bd_PQQ"/>
</dbReference>
<dbReference type="Pfam" id="PF13458">
    <property type="entry name" value="Peripla_BP_6"/>
    <property type="match status" value="1"/>
</dbReference>
<dbReference type="CDD" id="cd06268">
    <property type="entry name" value="PBP1_ABC_transporter_LIVBP-like"/>
    <property type="match status" value="1"/>
</dbReference>
<gene>
    <name evidence="6" type="ORF">HHL28_01610</name>
</gene>
<evidence type="ECO:0000313" key="7">
    <source>
        <dbReference type="Proteomes" id="UP000501891"/>
    </source>
</evidence>
<name>A0A858R3L4_9PROT</name>
<evidence type="ECO:0000313" key="6">
    <source>
        <dbReference type="EMBL" id="QJE71974.1"/>
    </source>
</evidence>
<dbReference type="InterPro" id="IPR028081">
    <property type="entry name" value="Leu-bd"/>
</dbReference>
<dbReference type="PANTHER" id="PTHR30483">
    <property type="entry name" value="LEUCINE-SPECIFIC-BINDING PROTEIN"/>
    <property type="match status" value="1"/>
</dbReference>
<dbReference type="PANTHER" id="PTHR30483:SF6">
    <property type="entry name" value="PERIPLASMIC BINDING PROTEIN OF ABC TRANSPORTER FOR NATURAL AMINO ACIDS"/>
    <property type="match status" value="1"/>
</dbReference>
<dbReference type="SUPFAM" id="SSF53822">
    <property type="entry name" value="Periplasmic binding protein-like I"/>
    <property type="match status" value="1"/>
</dbReference>
<evidence type="ECO:0000259" key="5">
    <source>
        <dbReference type="Pfam" id="PF13458"/>
    </source>
</evidence>
<dbReference type="Proteomes" id="UP000501891">
    <property type="component" value="Chromosome"/>
</dbReference>
<reference evidence="6" key="1">
    <citation type="submission" date="2020-04" db="EMBL/GenBank/DDBJ databases">
        <title>A desert anoxygenic phototrophic bacterium fixes CO2 using RubisCO under aerobic conditions.</title>
        <authorList>
            <person name="Tang K."/>
        </authorList>
    </citation>
    <scope>NUCLEOTIDE SEQUENCE [LARGE SCALE GENOMIC DNA]</scope>
    <source>
        <strain evidence="6">MIMtkB3</strain>
    </source>
</reference>
<evidence type="ECO:0000256" key="2">
    <source>
        <dbReference type="ARBA" id="ARBA00022729"/>
    </source>
</evidence>
<dbReference type="InterPro" id="IPR051010">
    <property type="entry name" value="BCAA_transport"/>
</dbReference>
<keyword evidence="3" id="KW-0029">Amino-acid transport</keyword>
<keyword evidence="7" id="KW-1185">Reference proteome</keyword>
<keyword evidence="3" id="KW-0813">Transport</keyword>
<dbReference type="NCBIfam" id="TIGR03863">
    <property type="entry name" value="PQQ_ABC_bind"/>
    <property type="match status" value="1"/>
</dbReference>
<feature type="signal peptide" evidence="4">
    <location>
        <begin position="1"/>
        <end position="23"/>
    </location>
</feature>
<dbReference type="Gene3D" id="3.40.50.2300">
    <property type="match status" value="2"/>
</dbReference>
<comment type="similarity">
    <text evidence="1">Belongs to the leucine-binding protein family.</text>
</comment>
<dbReference type="KEGG" id="acru:HHL28_01610"/>
<dbReference type="EMBL" id="CP051775">
    <property type="protein sequence ID" value="QJE71974.1"/>
    <property type="molecule type" value="Genomic_DNA"/>
</dbReference>
<keyword evidence="2 4" id="KW-0732">Signal</keyword>
<protein>
    <submittedName>
        <fullName evidence="6">ABC transporter substrate-binding protein</fullName>
    </submittedName>
</protein>
<accession>A0A858R3L4</accession>
<evidence type="ECO:0000256" key="1">
    <source>
        <dbReference type="ARBA" id="ARBA00010062"/>
    </source>
</evidence>
<feature type="domain" description="Leucine-binding protein" evidence="5">
    <location>
        <begin position="65"/>
        <end position="223"/>
    </location>
</feature>
<dbReference type="GO" id="GO:0006865">
    <property type="term" value="P:amino acid transport"/>
    <property type="evidence" value="ECO:0007669"/>
    <property type="project" value="UniProtKB-KW"/>
</dbReference>
<proteinExistence type="inferred from homology"/>
<sequence>MGKVLRLAALAVISSVSMAPALAGAPAGNPPPPAQAQAVLVGYLGQEEPPRTPLTFLAPELRDEGVQGARLGINDNNTTGRFLKQEFRLVEAVVPRAGDPAANLATKLGELQSQGVKLLVADLPADRLAQALDQPAAKGMLVFNARATDDVLRNEGCRANLLHTIPSRRLLADALAQYLVWKKWNRWMLVAGKYPEDQAYADALRRAAKKFGARIVEEKQWTFEEGNRRSDSGHTTVQSLVPTATQGDDHQILVVADERDIFGEYLPYRTWSPRPVAGTHGLVPTAWSRVTEAWGATQLHSRFEKLASRWMTQRDHAAWVAVRAIGEAASRTKSTDPEQLSAYIRGPEFELAAFKGQALSFRAWDGQLRQPVLLAGERMLVSVSPQDGFLHKTSVLDTLGDDQADSKCKLTR</sequence>
<feature type="chain" id="PRO_5032486736" evidence="4">
    <location>
        <begin position="24"/>
        <end position="412"/>
    </location>
</feature>